<dbReference type="Gene3D" id="3.90.1170.40">
    <property type="entry name" value="Molybdopterin biosynthesis MoaE subunit"/>
    <property type="match status" value="1"/>
</dbReference>
<evidence type="ECO:0000313" key="2">
    <source>
        <dbReference type="Proteomes" id="UP000019248"/>
    </source>
</evidence>
<dbReference type="PANTHER" id="PTHR23404">
    <property type="entry name" value="MOLYBDOPTERIN SYNTHASE RELATED"/>
    <property type="match status" value="1"/>
</dbReference>
<evidence type="ECO:0000313" key="1">
    <source>
        <dbReference type="EMBL" id="EUJ46846.1"/>
    </source>
</evidence>
<accession>W7DH83</accession>
<dbReference type="Proteomes" id="UP000019248">
    <property type="component" value="Unassembled WGS sequence"/>
</dbReference>
<organism evidence="1 2">
    <name type="scientific">Listeria riparia FSL S10-1204</name>
    <dbReference type="NCBI Taxonomy" id="1265816"/>
    <lineage>
        <taxon>Bacteria</taxon>
        <taxon>Bacillati</taxon>
        <taxon>Bacillota</taxon>
        <taxon>Bacilli</taxon>
        <taxon>Bacillales</taxon>
        <taxon>Listeriaceae</taxon>
        <taxon>Listeria</taxon>
    </lineage>
</organism>
<dbReference type="CDD" id="cd00756">
    <property type="entry name" value="MoaE"/>
    <property type="match status" value="1"/>
</dbReference>
<dbReference type="SUPFAM" id="SSF54690">
    <property type="entry name" value="Molybdopterin synthase subunit MoaE"/>
    <property type="match status" value="1"/>
</dbReference>
<comment type="caution">
    <text evidence="1">The sequence shown here is derived from an EMBL/GenBank/DDBJ whole genome shotgun (WGS) entry which is preliminary data.</text>
</comment>
<dbReference type="EMBL" id="AODL01000002">
    <property type="protein sequence ID" value="EUJ46846.1"/>
    <property type="molecule type" value="Genomic_DNA"/>
</dbReference>
<dbReference type="InterPro" id="IPR003448">
    <property type="entry name" value="Mopterin_biosynth_MoaE"/>
</dbReference>
<dbReference type="AlphaFoldDB" id="W7DH83"/>
<protein>
    <submittedName>
        <fullName evidence="1">Molybdenum cofactor biosynthesis protein E</fullName>
    </submittedName>
</protein>
<keyword evidence="2" id="KW-1185">Reference proteome</keyword>
<dbReference type="Pfam" id="PF02391">
    <property type="entry name" value="MoaE"/>
    <property type="match status" value="1"/>
</dbReference>
<dbReference type="PATRIC" id="fig|1265816.5.peg.177"/>
<name>W7DH83_9LIST</name>
<reference evidence="1 2" key="1">
    <citation type="journal article" date="2014" name="Int. J. Syst. Evol. Microbiol.">
        <title>Listeria floridensis sp. nov., Listeria aquatica sp. nov., Listeria cornellensis sp. nov., Listeria riparia sp. nov. and Listeria grandensis sp. nov., from agricultural and natural environments.</title>
        <authorList>
            <person name="den Bakker H.C."/>
            <person name="Warchocki S."/>
            <person name="Wright E.M."/>
            <person name="Allred A.F."/>
            <person name="Ahlstrom C."/>
            <person name="Manuel C.S."/>
            <person name="Stasiewicz M.J."/>
            <person name="Burrell A."/>
            <person name="Roof S."/>
            <person name="Strawn L."/>
            <person name="Fortes E.D."/>
            <person name="Nightingale K.K."/>
            <person name="Kephart D."/>
            <person name="Wiedmann M."/>
        </authorList>
    </citation>
    <scope>NUCLEOTIDE SEQUENCE [LARGE SCALE GENOMIC DNA]</scope>
    <source>
        <strain evidence="1 2">FSL S10-1204</strain>
    </source>
</reference>
<sequence length="150" mass="17264">MPNYNKGIFAMIDVRLQHEPIDVGSTYQQLVNARFGAVNMFAGTIREWTGDIQTKTIRYTAYKEMALKELSKLANEVEEKWDADVIVIHRLGELQLTDIAVFIGVATPHRAASYEGSRFIIEELKKRVPIWKEEVDTDRIRWGGERDDAH</sequence>
<proteinExistence type="predicted"/>
<dbReference type="GO" id="GO:0006777">
    <property type="term" value="P:Mo-molybdopterin cofactor biosynthetic process"/>
    <property type="evidence" value="ECO:0007669"/>
    <property type="project" value="InterPro"/>
</dbReference>
<gene>
    <name evidence="1" type="ORF">PRIP_00919</name>
</gene>
<dbReference type="InterPro" id="IPR036563">
    <property type="entry name" value="MoaE_sf"/>
</dbReference>